<feature type="compositionally biased region" description="Low complexity" evidence="1">
    <location>
        <begin position="74"/>
        <end position="84"/>
    </location>
</feature>
<comment type="caution">
    <text evidence="2">The sequence shown here is derived from an EMBL/GenBank/DDBJ whole genome shotgun (WGS) entry which is preliminary data.</text>
</comment>
<accession>A0A3L6RMC8</accession>
<protein>
    <submittedName>
        <fullName evidence="2">Uncharacterized protein</fullName>
    </submittedName>
</protein>
<dbReference type="Proteomes" id="UP000275267">
    <property type="component" value="Unassembled WGS sequence"/>
</dbReference>
<evidence type="ECO:0000313" key="2">
    <source>
        <dbReference type="EMBL" id="RLN06972.1"/>
    </source>
</evidence>
<sequence length="188" mass="19924">MEVSSSLFHRRSRLSGAALLSPPPPPPTSSIMPLPAPPPSLRASSVPPVAPLPVLSDNKRRHRHREGWAQRAEGTVGRALAMAAAGGGSADPRAPRSHPRRDVGEVGEGRRIGGWESTEESGDGAQARAAGNLAAGFTALASEHRVSIPDPRRSQQKPSGSKQPRKRSCKAGQNINKRRKDVPNDNKG</sequence>
<organism evidence="2 3">
    <name type="scientific">Panicum miliaceum</name>
    <name type="common">Proso millet</name>
    <name type="synonym">Broomcorn millet</name>
    <dbReference type="NCBI Taxonomy" id="4540"/>
    <lineage>
        <taxon>Eukaryota</taxon>
        <taxon>Viridiplantae</taxon>
        <taxon>Streptophyta</taxon>
        <taxon>Embryophyta</taxon>
        <taxon>Tracheophyta</taxon>
        <taxon>Spermatophyta</taxon>
        <taxon>Magnoliopsida</taxon>
        <taxon>Liliopsida</taxon>
        <taxon>Poales</taxon>
        <taxon>Poaceae</taxon>
        <taxon>PACMAD clade</taxon>
        <taxon>Panicoideae</taxon>
        <taxon>Panicodae</taxon>
        <taxon>Paniceae</taxon>
        <taxon>Panicinae</taxon>
        <taxon>Panicum</taxon>
        <taxon>Panicum sect. Panicum</taxon>
    </lineage>
</organism>
<evidence type="ECO:0000313" key="3">
    <source>
        <dbReference type="Proteomes" id="UP000275267"/>
    </source>
</evidence>
<feature type="compositionally biased region" description="Basic and acidic residues" evidence="1">
    <location>
        <begin position="100"/>
        <end position="113"/>
    </location>
</feature>
<name>A0A3L6RMC8_PANMI</name>
<keyword evidence="3" id="KW-1185">Reference proteome</keyword>
<feature type="compositionally biased region" description="Low complexity" evidence="1">
    <location>
        <begin position="41"/>
        <end position="56"/>
    </location>
</feature>
<proteinExistence type="predicted"/>
<evidence type="ECO:0000256" key="1">
    <source>
        <dbReference type="SAM" id="MobiDB-lite"/>
    </source>
</evidence>
<feature type="region of interest" description="Disordered" evidence="1">
    <location>
        <begin position="142"/>
        <end position="188"/>
    </location>
</feature>
<dbReference type="EMBL" id="PQIB02000007">
    <property type="protein sequence ID" value="RLN06972.1"/>
    <property type="molecule type" value="Genomic_DNA"/>
</dbReference>
<reference evidence="3" key="1">
    <citation type="journal article" date="2019" name="Nat. Commun.">
        <title>The genome of broomcorn millet.</title>
        <authorList>
            <person name="Zou C."/>
            <person name="Miki D."/>
            <person name="Li D."/>
            <person name="Tang Q."/>
            <person name="Xiao L."/>
            <person name="Rajput S."/>
            <person name="Deng P."/>
            <person name="Jia W."/>
            <person name="Huang R."/>
            <person name="Zhang M."/>
            <person name="Sun Y."/>
            <person name="Hu J."/>
            <person name="Fu X."/>
            <person name="Schnable P.S."/>
            <person name="Li F."/>
            <person name="Zhang H."/>
            <person name="Feng B."/>
            <person name="Zhu X."/>
            <person name="Liu R."/>
            <person name="Schnable J.C."/>
            <person name="Zhu J.-K."/>
            <person name="Zhang H."/>
        </authorList>
    </citation>
    <scope>NUCLEOTIDE SEQUENCE [LARGE SCALE GENOMIC DNA]</scope>
</reference>
<dbReference type="AlphaFoldDB" id="A0A3L6RMC8"/>
<gene>
    <name evidence="2" type="ORF">C2845_PM11G02240</name>
</gene>
<feature type="compositionally biased region" description="Pro residues" evidence="1">
    <location>
        <begin position="21"/>
        <end position="40"/>
    </location>
</feature>
<feature type="compositionally biased region" description="Basic and acidic residues" evidence="1">
    <location>
        <begin position="142"/>
        <end position="153"/>
    </location>
</feature>
<feature type="region of interest" description="Disordered" evidence="1">
    <location>
        <begin position="1"/>
        <end position="130"/>
    </location>
</feature>